<evidence type="ECO:0000256" key="5">
    <source>
        <dbReference type="ARBA" id="ARBA00017322"/>
    </source>
</evidence>
<dbReference type="GO" id="GO:0046872">
    <property type="term" value="F:metal ion binding"/>
    <property type="evidence" value="ECO:0007669"/>
    <property type="project" value="UniProtKB-KW"/>
</dbReference>
<keyword evidence="10" id="KW-0479">Metal-binding</keyword>
<keyword evidence="20" id="KW-1133">Transmembrane helix</keyword>
<evidence type="ECO:0000256" key="17">
    <source>
        <dbReference type="ARBA" id="ARBA00024827"/>
    </source>
</evidence>
<dbReference type="SUPFAM" id="SSF55874">
    <property type="entry name" value="ATPase domain of HSP90 chaperone/DNA topoisomerase II/histidine kinase"/>
    <property type="match status" value="1"/>
</dbReference>
<dbReference type="InterPro" id="IPR011712">
    <property type="entry name" value="Sig_transdc_His_kin_sub3_dim/P"/>
</dbReference>
<dbReference type="SUPFAM" id="SSF48452">
    <property type="entry name" value="TPR-like"/>
    <property type="match status" value="1"/>
</dbReference>
<evidence type="ECO:0000256" key="12">
    <source>
        <dbReference type="ARBA" id="ARBA00022777"/>
    </source>
</evidence>
<evidence type="ECO:0000256" key="6">
    <source>
        <dbReference type="ARBA" id="ARBA00022485"/>
    </source>
</evidence>
<dbReference type="GO" id="GO:0016020">
    <property type="term" value="C:membrane"/>
    <property type="evidence" value="ECO:0007669"/>
    <property type="project" value="InterPro"/>
</dbReference>
<dbReference type="AlphaFoldDB" id="A0A4Q9Z2I9"/>
<evidence type="ECO:0000313" key="24">
    <source>
        <dbReference type="Proteomes" id="UP000293300"/>
    </source>
</evidence>
<gene>
    <name evidence="23" type="ORF">EZL74_03915</name>
</gene>
<dbReference type="PANTHER" id="PTHR24421">
    <property type="entry name" value="NITRATE/NITRITE SENSOR PROTEIN NARX-RELATED"/>
    <property type="match status" value="1"/>
</dbReference>
<dbReference type="EC" id="2.7.13.3" evidence="4"/>
<reference evidence="23 24" key="1">
    <citation type="submission" date="2019-02" db="EMBL/GenBank/DDBJ databases">
        <title>Flavobacterium sp. RD-2-33 isolated from forest soil.</title>
        <authorList>
            <person name="Chaudhary D.K."/>
        </authorList>
    </citation>
    <scope>NUCLEOTIDE SEQUENCE [LARGE SCALE GENOMIC DNA]</scope>
    <source>
        <strain evidence="23 24">RD-2-33</strain>
    </source>
</reference>
<dbReference type="GO" id="GO:0046983">
    <property type="term" value="F:protein dimerization activity"/>
    <property type="evidence" value="ECO:0007669"/>
    <property type="project" value="InterPro"/>
</dbReference>
<keyword evidence="13" id="KW-0067">ATP-binding</keyword>
<dbReference type="GO" id="GO:0005737">
    <property type="term" value="C:cytoplasm"/>
    <property type="evidence" value="ECO:0007669"/>
    <property type="project" value="UniProtKB-SubCell"/>
</dbReference>
<keyword evidence="9" id="KW-0808">Transferase</keyword>
<feature type="coiled-coil region" evidence="19">
    <location>
        <begin position="298"/>
        <end position="375"/>
    </location>
</feature>
<keyword evidence="15" id="KW-0902">Two-component regulatory system</keyword>
<dbReference type="SMART" id="SM00387">
    <property type="entry name" value="HATPase_c"/>
    <property type="match status" value="1"/>
</dbReference>
<dbReference type="Gene3D" id="1.25.40.10">
    <property type="entry name" value="Tetratricopeptide repeat domain"/>
    <property type="match status" value="1"/>
</dbReference>
<dbReference type="Proteomes" id="UP000293300">
    <property type="component" value="Unassembled WGS sequence"/>
</dbReference>
<evidence type="ECO:0000256" key="2">
    <source>
        <dbReference type="ARBA" id="ARBA00001966"/>
    </source>
</evidence>
<evidence type="ECO:0000256" key="13">
    <source>
        <dbReference type="ARBA" id="ARBA00022840"/>
    </source>
</evidence>
<evidence type="ECO:0000313" key="23">
    <source>
        <dbReference type="EMBL" id="TBX70330.1"/>
    </source>
</evidence>
<evidence type="ECO:0000256" key="1">
    <source>
        <dbReference type="ARBA" id="ARBA00000085"/>
    </source>
</evidence>
<dbReference type="PANTHER" id="PTHR24421:SF10">
    <property type="entry name" value="NITRATE_NITRITE SENSOR PROTEIN NARQ"/>
    <property type="match status" value="1"/>
</dbReference>
<keyword evidence="8" id="KW-0597">Phosphoprotein</keyword>
<evidence type="ECO:0000256" key="10">
    <source>
        <dbReference type="ARBA" id="ARBA00022723"/>
    </source>
</evidence>
<dbReference type="CDD" id="cd16917">
    <property type="entry name" value="HATPase_UhpB-NarQ-NarX-like"/>
    <property type="match status" value="1"/>
</dbReference>
<comment type="subcellular location">
    <subcellularLocation>
        <location evidence="3">Cytoplasm</location>
    </subcellularLocation>
</comment>
<dbReference type="InterPro" id="IPR003594">
    <property type="entry name" value="HATPase_dom"/>
</dbReference>
<proteinExistence type="predicted"/>
<dbReference type="InterPro" id="IPR050482">
    <property type="entry name" value="Sensor_HK_TwoCompSys"/>
</dbReference>
<dbReference type="InterPro" id="IPR004358">
    <property type="entry name" value="Sig_transdc_His_kin-like_C"/>
</dbReference>
<evidence type="ECO:0000256" key="15">
    <source>
        <dbReference type="ARBA" id="ARBA00023012"/>
    </source>
</evidence>
<evidence type="ECO:0000256" key="7">
    <source>
        <dbReference type="ARBA" id="ARBA00022490"/>
    </source>
</evidence>
<keyword evidence="6" id="KW-0004">4Fe-4S</keyword>
<dbReference type="InterPro" id="IPR036890">
    <property type="entry name" value="HATPase_C_sf"/>
</dbReference>
<dbReference type="GO" id="GO:0005524">
    <property type="term" value="F:ATP binding"/>
    <property type="evidence" value="ECO:0007669"/>
    <property type="project" value="UniProtKB-KW"/>
</dbReference>
<evidence type="ECO:0000256" key="14">
    <source>
        <dbReference type="ARBA" id="ARBA00023004"/>
    </source>
</evidence>
<keyword evidence="21" id="KW-0732">Signal</keyword>
<dbReference type="RefSeq" id="WP_131475291.1">
    <property type="nucleotide sequence ID" value="NZ_SJPE01000003.1"/>
</dbReference>
<feature type="signal peptide" evidence="21">
    <location>
        <begin position="1"/>
        <end position="24"/>
    </location>
</feature>
<dbReference type="OrthoDB" id="9778366at2"/>
<keyword evidence="16" id="KW-0411">Iron-sulfur</keyword>
<evidence type="ECO:0000259" key="22">
    <source>
        <dbReference type="PROSITE" id="PS50109"/>
    </source>
</evidence>
<dbReference type="GO" id="GO:0051539">
    <property type="term" value="F:4 iron, 4 sulfur cluster binding"/>
    <property type="evidence" value="ECO:0007669"/>
    <property type="project" value="UniProtKB-KW"/>
</dbReference>
<evidence type="ECO:0000256" key="9">
    <source>
        <dbReference type="ARBA" id="ARBA00022679"/>
    </source>
</evidence>
<feature type="domain" description="Histidine kinase" evidence="22">
    <location>
        <begin position="399"/>
        <end position="592"/>
    </location>
</feature>
<keyword evidence="7" id="KW-0963">Cytoplasm</keyword>
<feature type="chain" id="PRO_5020945594" description="Oxygen sensor histidine kinase NreB" evidence="21">
    <location>
        <begin position="25"/>
        <end position="592"/>
    </location>
</feature>
<evidence type="ECO:0000256" key="21">
    <source>
        <dbReference type="SAM" id="SignalP"/>
    </source>
</evidence>
<sequence length="592" mass="68881">MAIINSIKIRLLILSFITSSICSAQSPDFKEIKKLIEKGNNFEALELLRKIDEKKVSRDKIARKYYLMGKAYGNENINDKSYHCFLKSKDIFEAIDSIPGLMEAKLEIAYGLSVERIKYETSKKYYEEYLKYTLDTKDPKLITRGYYEIANFLMDSEPKIGQRYYFKAFQLNKKVRDEKMFAKIASGIAMLYNERLNQRDSAIYYYEKAIDISRKYNNLDDLSFNMVYLSNVYYYKKQHQKAIQLLREADKIPIVIYVQNMKSRIHQYISMNYEKLHDYENAYKERLLSQKLSEEDNFRRQNKIINDLQAQYETKEKELENLNLRVKNRNNRFLLIMFLVISIVIFFVGYFRIKILSKKKQIAEQEKLIESQKLENVLKDQELKEIDKLLEGQEKERIKIANDLHDNLGSLMATLKHNFQNLKLKANANEESDQLFDKTDELLEEAYQKIRGMAHAKNAGVIANEGLLPAILNMVEKASVAGKLNIQVIPFGLDEKLENAIEVTIFRMIQEIITNAIKHAKATEIIIQLTQHKDSLNIIVEDNGKGFNPKNINKNNGMGLTNIEKKVEQMGGTFTIDSAEGRGTSILIDLPL</sequence>
<dbReference type="InterPro" id="IPR005467">
    <property type="entry name" value="His_kinase_dom"/>
</dbReference>
<keyword evidence="19" id="KW-0175">Coiled coil</keyword>
<keyword evidence="20" id="KW-0812">Transmembrane</keyword>
<accession>A0A4Q9Z2I9</accession>
<comment type="caution">
    <text evidence="23">The sequence shown here is derived from an EMBL/GenBank/DDBJ whole genome shotgun (WGS) entry which is preliminary data.</text>
</comment>
<evidence type="ECO:0000256" key="19">
    <source>
        <dbReference type="SAM" id="Coils"/>
    </source>
</evidence>
<dbReference type="PROSITE" id="PS50109">
    <property type="entry name" value="HIS_KIN"/>
    <property type="match status" value="1"/>
</dbReference>
<dbReference type="EMBL" id="SJPE01000003">
    <property type="protein sequence ID" value="TBX70330.1"/>
    <property type="molecule type" value="Genomic_DNA"/>
</dbReference>
<evidence type="ECO:0000256" key="8">
    <source>
        <dbReference type="ARBA" id="ARBA00022553"/>
    </source>
</evidence>
<evidence type="ECO:0000256" key="20">
    <source>
        <dbReference type="SAM" id="Phobius"/>
    </source>
</evidence>
<dbReference type="Pfam" id="PF02518">
    <property type="entry name" value="HATPase_c"/>
    <property type="match status" value="1"/>
</dbReference>
<name>A0A4Q9Z2I9_9FLAO</name>
<protein>
    <recommendedName>
        <fullName evidence="5">Oxygen sensor histidine kinase NreB</fullName>
        <ecNumber evidence="4">2.7.13.3</ecNumber>
    </recommendedName>
    <alternativeName>
        <fullName evidence="18">Nitrogen regulation protein B</fullName>
    </alternativeName>
</protein>
<keyword evidence="11" id="KW-0547">Nucleotide-binding</keyword>
<dbReference type="Gene3D" id="3.30.565.10">
    <property type="entry name" value="Histidine kinase-like ATPase, C-terminal domain"/>
    <property type="match status" value="1"/>
</dbReference>
<organism evidence="23 24">
    <name type="scientific">Flavobacterium silvisoli</name>
    <dbReference type="NCBI Taxonomy" id="2529433"/>
    <lineage>
        <taxon>Bacteria</taxon>
        <taxon>Pseudomonadati</taxon>
        <taxon>Bacteroidota</taxon>
        <taxon>Flavobacteriia</taxon>
        <taxon>Flavobacteriales</taxon>
        <taxon>Flavobacteriaceae</taxon>
        <taxon>Flavobacterium</taxon>
    </lineage>
</organism>
<evidence type="ECO:0000256" key="4">
    <source>
        <dbReference type="ARBA" id="ARBA00012438"/>
    </source>
</evidence>
<keyword evidence="14" id="KW-0408">Iron</keyword>
<evidence type="ECO:0000256" key="16">
    <source>
        <dbReference type="ARBA" id="ARBA00023014"/>
    </source>
</evidence>
<keyword evidence="12" id="KW-0418">Kinase</keyword>
<keyword evidence="24" id="KW-1185">Reference proteome</keyword>
<dbReference type="PRINTS" id="PR00344">
    <property type="entry name" value="BCTRLSENSOR"/>
</dbReference>
<comment type="catalytic activity">
    <reaction evidence="1">
        <text>ATP + protein L-histidine = ADP + protein N-phospho-L-histidine.</text>
        <dbReference type="EC" id="2.7.13.3"/>
    </reaction>
</comment>
<dbReference type="GO" id="GO:0000155">
    <property type="term" value="F:phosphorelay sensor kinase activity"/>
    <property type="evidence" value="ECO:0007669"/>
    <property type="project" value="InterPro"/>
</dbReference>
<dbReference type="InterPro" id="IPR011990">
    <property type="entry name" value="TPR-like_helical_dom_sf"/>
</dbReference>
<feature type="transmembrane region" description="Helical" evidence="20">
    <location>
        <begin position="333"/>
        <end position="351"/>
    </location>
</feature>
<dbReference type="Pfam" id="PF07730">
    <property type="entry name" value="HisKA_3"/>
    <property type="match status" value="1"/>
</dbReference>
<comment type="function">
    <text evidence="17">Member of the two-component regulatory system NreB/NreC involved in the control of dissimilatory nitrate/nitrite reduction in response to oxygen. NreB functions as a direct oxygen sensor histidine kinase which is autophosphorylated, in the absence of oxygen, probably at the conserved histidine residue, and transfers its phosphate group probably to a conserved aspartate residue of NreC. NreB/NreC activates the expression of the nitrate (narGHJI) and nitrite (nir) reductase operons, as well as the putative nitrate transporter gene narT.</text>
</comment>
<comment type="cofactor">
    <cofactor evidence="2">
        <name>[4Fe-4S] cluster</name>
        <dbReference type="ChEBI" id="CHEBI:49883"/>
    </cofactor>
</comment>
<evidence type="ECO:0000256" key="11">
    <source>
        <dbReference type="ARBA" id="ARBA00022741"/>
    </source>
</evidence>
<keyword evidence="20" id="KW-0472">Membrane</keyword>
<evidence type="ECO:0000256" key="3">
    <source>
        <dbReference type="ARBA" id="ARBA00004496"/>
    </source>
</evidence>
<dbReference type="Gene3D" id="1.20.5.1930">
    <property type="match status" value="1"/>
</dbReference>
<evidence type="ECO:0000256" key="18">
    <source>
        <dbReference type="ARBA" id="ARBA00030800"/>
    </source>
</evidence>